<accession>A0A0F8Y9D7</accession>
<comment type="caution">
    <text evidence="1">The sequence shown here is derived from an EMBL/GenBank/DDBJ whole genome shotgun (WGS) entry which is preliminary data.</text>
</comment>
<dbReference type="EMBL" id="LAZR01067879">
    <property type="protein sequence ID" value="KKK50719.1"/>
    <property type="molecule type" value="Genomic_DNA"/>
</dbReference>
<gene>
    <name evidence="1" type="ORF">LCGC14_3122200</name>
</gene>
<proteinExistence type="predicted"/>
<sequence>VRTHRRAVVMDFGGISFFSKGSGAGKAAALAIVSSQKQGGDLSLMV</sequence>
<evidence type="ECO:0000313" key="1">
    <source>
        <dbReference type="EMBL" id="KKK50719.1"/>
    </source>
</evidence>
<feature type="non-terminal residue" evidence="1">
    <location>
        <position position="1"/>
    </location>
</feature>
<dbReference type="AlphaFoldDB" id="A0A0F8Y9D7"/>
<protein>
    <submittedName>
        <fullName evidence="1">Uncharacterized protein</fullName>
    </submittedName>
</protein>
<name>A0A0F8Y9D7_9ZZZZ</name>
<reference evidence="1" key="1">
    <citation type="journal article" date="2015" name="Nature">
        <title>Complex archaea that bridge the gap between prokaryotes and eukaryotes.</title>
        <authorList>
            <person name="Spang A."/>
            <person name="Saw J.H."/>
            <person name="Jorgensen S.L."/>
            <person name="Zaremba-Niedzwiedzka K."/>
            <person name="Martijn J."/>
            <person name="Lind A.E."/>
            <person name="van Eijk R."/>
            <person name="Schleper C."/>
            <person name="Guy L."/>
            <person name="Ettema T.J."/>
        </authorList>
    </citation>
    <scope>NUCLEOTIDE SEQUENCE</scope>
</reference>
<organism evidence="1">
    <name type="scientific">marine sediment metagenome</name>
    <dbReference type="NCBI Taxonomy" id="412755"/>
    <lineage>
        <taxon>unclassified sequences</taxon>
        <taxon>metagenomes</taxon>
        <taxon>ecological metagenomes</taxon>
    </lineage>
</organism>